<dbReference type="PANTHER" id="PTHR24220">
    <property type="entry name" value="IMPORT ATP-BINDING PROTEIN"/>
    <property type="match status" value="1"/>
</dbReference>
<feature type="domain" description="ABC transporter" evidence="3">
    <location>
        <begin position="225"/>
        <end position="452"/>
    </location>
</feature>
<evidence type="ECO:0000313" key="5">
    <source>
        <dbReference type="Proteomes" id="UP000294947"/>
    </source>
</evidence>
<comment type="caution">
    <text evidence="4">The sequence shown here is derived from an EMBL/GenBank/DDBJ whole genome shotgun (WGS) entry which is preliminary data.</text>
</comment>
<evidence type="ECO:0000313" key="4">
    <source>
        <dbReference type="EMBL" id="TDD35786.1"/>
    </source>
</evidence>
<reference evidence="4 5" key="1">
    <citation type="submission" date="2019-03" db="EMBL/GenBank/DDBJ databases">
        <title>Draft genome sequences of novel Actinobacteria.</title>
        <authorList>
            <person name="Sahin N."/>
            <person name="Ay H."/>
            <person name="Saygin H."/>
        </authorList>
    </citation>
    <scope>NUCLEOTIDE SEQUENCE [LARGE SCALE GENOMIC DNA]</scope>
    <source>
        <strain evidence="4 5">7K502</strain>
    </source>
</reference>
<dbReference type="GO" id="GO:0005886">
    <property type="term" value="C:plasma membrane"/>
    <property type="evidence" value="ECO:0007669"/>
    <property type="project" value="TreeGrafter"/>
</dbReference>
<keyword evidence="2 4" id="KW-0067">ATP-binding</keyword>
<dbReference type="InterPro" id="IPR003439">
    <property type="entry name" value="ABC_transporter-like_ATP-bd"/>
</dbReference>
<dbReference type="OrthoDB" id="3169708at2"/>
<organism evidence="4 5">
    <name type="scientific">Saccharopolyspora elongata</name>
    <dbReference type="NCBI Taxonomy" id="2530387"/>
    <lineage>
        <taxon>Bacteria</taxon>
        <taxon>Bacillati</taxon>
        <taxon>Actinomycetota</taxon>
        <taxon>Actinomycetes</taxon>
        <taxon>Pseudonocardiales</taxon>
        <taxon>Pseudonocardiaceae</taxon>
        <taxon>Saccharopolyspora</taxon>
    </lineage>
</organism>
<protein>
    <submittedName>
        <fullName evidence="4">ABC transporter ATP-binding protein</fullName>
    </submittedName>
</protein>
<dbReference type="AlphaFoldDB" id="A0A4R4XWA3"/>
<proteinExistence type="predicted"/>
<dbReference type="SUPFAM" id="SSF52540">
    <property type="entry name" value="P-loop containing nucleoside triphosphate hydrolases"/>
    <property type="match status" value="2"/>
</dbReference>
<dbReference type="GO" id="GO:0016887">
    <property type="term" value="F:ATP hydrolysis activity"/>
    <property type="evidence" value="ECO:0007669"/>
    <property type="project" value="InterPro"/>
</dbReference>
<feature type="domain" description="ABC transporter" evidence="3">
    <location>
        <begin position="1"/>
        <end position="231"/>
    </location>
</feature>
<dbReference type="InterPro" id="IPR003593">
    <property type="entry name" value="AAA+_ATPase"/>
</dbReference>
<dbReference type="InterPro" id="IPR027417">
    <property type="entry name" value="P-loop_NTPase"/>
</dbReference>
<name>A0A4R4XWA3_9PSEU</name>
<gene>
    <name evidence="4" type="ORF">E1288_42805</name>
</gene>
<evidence type="ECO:0000259" key="3">
    <source>
        <dbReference type="PROSITE" id="PS50893"/>
    </source>
</evidence>
<sequence>MTVLDRQGRAVISDFSLHAAAGEIVGVVGPSGSGKSTLLRAILDALPTGLRRAEGTVCWEGRTILPGRAARRWRHRTAGIVGQDPAAALNPLQRVHSLVAEGTPDAPLAQRALDDLGLDSAQLWWRLPRQLSGGQAQRVALARALAGDPALLVLDEPTSGLDPDALELVMRAIAKRRGDGRSVTLLVSHDRDFVTRASDRVISFGQARTTTPPRTSQQRSAAPVFSASDLTISQGGTPLLQGSSVELFKHELVAVLGPSGCGKSTMLRTFAGLHAADAGELRWRGEPFPGQVEHRSRTQLRAVQFVAQDPAGALNPAHRVGTAIARAAQVLHGVSPAAARKRADELLRMVGLEGAAKRFPRELSGGQRQRVSIARALAAEPDVLLADEITSALDEATAHDVLDLLDRLRADGLAVLLVTHDRTVADRADRTLRLHQRSLLPTIPDRSEETRAR</sequence>
<keyword evidence="5" id="KW-1185">Reference proteome</keyword>
<evidence type="ECO:0000256" key="2">
    <source>
        <dbReference type="ARBA" id="ARBA00022840"/>
    </source>
</evidence>
<dbReference type="Proteomes" id="UP000294947">
    <property type="component" value="Unassembled WGS sequence"/>
</dbReference>
<evidence type="ECO:0000256" key="1">
    <source>
        <dbReference type="ARBA" id="ARBA00022741"/>
    </source>
</evidence>
<dbReference type="SMART" id="SM00382">
    <property type="entry name" value="AAA"/>
    <property type="match status" value="2"/>
</dbReference>
<dbReference type="PANTHER" id="PTHR24220:SF685">
    <property type="entry name" value="ABC TRANSPORTER RELATED"/>
    <property type="match status" value="1"/>
</dbReference>
<accession>A0A4R4XWA3</accession>
<dbReference type="EMBL" id="SMKW01000119">
    <property type="protein sequence ID" value="TDD35786.1"/>
    <property type="molecule type" value="Genomic_DNA"/>
</dbReference>
<keyword evidence="1" id="KW-0547">Nucleotide-binding</keyword>
<dbReference type="PROSITE" id="PS50893">
    <property type="entry name" value="ABC_TRANSPORTER_2"/>
    <property type="match status" value="2"/>
</dbReference>
<dbReference type="GO" id="GO:0022857">
    <property type="term" value="F:transmembrane transporter activity"/>
    <property type="evidence" value="ECO:0007669"/>
    <property type="project" value="TreeGrafter"/>
</dbReference>
<dbReference type="CDD" id="cd03257">
    <property type="entry name" value="ABC_NikE_OppD_transporters"/>
    <property type="match status" value="1"/>
</dbReference>
<dbReference type="PROSITE" id="PS00211">
    <property type="entry name" value="ABC_TRANSPORTER_1"/>
    <property type="match status" value="2"/>
</dbReference>
<dbReference type="Gene3D" id="3.40.50.300">
    <property type="entry name" value="P-loop containing nucleotide triphosphate hydrolases"/>
    <property type="match status" value="2"/>
</dbReference>
<dbReference type="InterPro" id="IPR017871">
    <property type="entry name" value="ABC_transporter-like_CS"/>
</dbReference>
<dbReference type="Pfam" id="PF00005">
    <property type="entry name" value="ABC_tran"/>
    <property type="match status" value="2"/>
</dbReference>
<dbReference type="GO" id="GO:0005524">
    <property type="term" value="F:ATP binding"/>
    <property type="evidence" value="ECO:0007669"/>
    <property type="project" value="UniProtKB-KW"/>
</dbReference>
<dbReference type="InterPro" id="IPR015854">
    <property type="entry name" value="ABC_transpr_LolD-like"/>
</dbReference>